<evidence type="ECO:0000313" key="3">
    <source>
        <dbReference type="Proteomes" id="UP000665561"/>
    </source>
</evidence>
<dbReference type="InterPro" id="IPR046348">
    <property type="entry name" value="SIS_dom_sf"/>
</dbReference>
<dbReference type="EMBL" id="JAAAMV010000024">
    <property type="protein sequence ID" value="NBD26847.1"/>
    <property type="molecule type" value="Genomic_DNA"/>
</dbReference>
<reference evidence="2 3" key="1">
    <citation type="submission" date="2020-01" db="EMBL/GenBank/DDBJ databases">
        <title>Paenibacillus soybeanensis sp. nov. isolated from the nodules of soybean (Glycine max(L.) Merr).</title>
        <authorList>
            <person name="Wang H."/>
        </authorList>
    </citation>
    <scope>NUCLEOTIDE SEQUENCE [LARGE SCALE GENOMIC DNA]</scope>
    <source>
        <strain evidence="2 3">T1</strain>
    </source>
</reference>
<evidence type="ECO:0000313" key="2">
    <source>
        <dbReference type="EMBL" id="NBD26847.1"/>
    </source>
</evidence>
<dbReference type="InterPro" id="IPR001347">
    <property type="entry name" value="SIS_dom"/>
</dbReference>
<dbReference type="Gene3D" id="3.40.50.10490">
    <property type="entry name" value="Glucose-6-phosphate isomerase like protein, domain 1"/>
    <property type="match status" value="1"/>
</dbReference>
<protein>
    <submittedName>
        <fullName evidence="2">SIS domain-containing protein</fullName>
    </submittedName>
</protein>
<accession>A0ABW9XX77</accession>
<gene>
    <name evidence="2" type="ORF">GT019_23490</name>
</gene>
<dbReference type="PROSITE" id="PS51464">
    <property type="entry name" value="SIS"/>
    <property type="match status" value="1"/>
</dbReference>
<organism evidence="2 3">
    <name type="scientific">Paenibacillus glycinis</name>
    <dbReference type="NCBI Taxonomy" id="2697035"/>
    <lineage>
        <taxon>Bacteria</taxon>
        <taxon>Bacillati</taxon>
        <taxon>Bacillota</taxon>
        <taxon>Bacilli</taxon>
        <taxon>Bacillales</taxon>
        <taxon>Paenibacillaceae</taxon>
        <taxon>Paenibacillus</taxon>
    </lineage>
</organism>
<dbReference type="RefSeq" id="WP_161745873.1">
    <property type="nucleotide sequence ID" value="NZ_JAAAMV010000024.1"/>
</dbReference>
<keyword evidence="3" id="KW-1185">Reference proteome</keyword>
<dbReference type="InterPro" id="IPR035461">
    <property type="entry name" value="GmhA/DiaA"/>
</dbReference>
<dbReference type="CDD" id="cd05006">
    <property type="entry name" value="SIS_GmhA"/>
    <property type="match status" value="1"/>
</dbReference>
<name>A0ABW9XX77_9BACL</name>
<dbReference type="Pfam" id="PF13580">
    <property type="entry name" value="SIS_2"/>
    <property type="match status" value="2"/>
</dbReference>
<sequence>MHHHLSAMIGKYPELMACVQETALAYELLADSYRNGGKLLVCGNGGSAADSEHIVGELMKGFVSKRPVPASFRESLIRLFPADGAQLADRLQGALPAISLASHAALMTAFANDVSAETVFAQQVYGYGKEGDVLLGLSTSGNSANVVRAIQVAKSLGVRTIGLTGRDGGAMNTLCDVTIRVPHDRTPDIQERHQPIYHALCMMVEEAFFDA</sequence>
<dbReference type="SUPFAM" id="SSF53697">
    <property type="entry name" value="SIS domain"/>
    <property type="match status" value="1"/>
</dbReference>
<proteinExistence type="predicted"/>
<dbReference type="PANTHER" id="PTHR30390">
    <property type="entry name" value="SEDOHEPTULOSE 7-PHOSPHATE ISOMERASE / DNAA INITIATOR-ASSOCIATING FACTOR FOR REPLICATION INITIATION"/>
    <property type="match status" value="1"/>
</dbReference>
<evidence type="ECO:0000259" key="1">
    <source>
        <dbReference type="PROSITE" id="PS51464"/>
    </source>
</evidence>
<dbReference type="Proteomes" id="UP000665561">
    <property type="component" value="Unassembled WGS sequence"/>
</dbReference>
<feature type="domain" description="SIS" evidence="1">
    <location>
        <begin position="29"/>
        <end position="211"/>
    </location>
</feature>
<comment type="caution">
    <text evidence="2">The sequence shown here is derived from an EMBL/GenBank/DDBJ whole genome shotgun (WGS) entry which is preliminary data.</text>
</comment>
<dbReference type="InterPro" id="IPR050099">
    <property type="entry name" value="SIS_GmhA/DiaA_subfam"/>
</dbReference>